<dbReference type="STRING" id="930992.A0A0D0BA47"/>
<protein>
    <submittedName>
        <fullName evidence="1">Uncharacterized protein</fullName>
    </submittedName>
</protein>
<accession>A0A0D0BA47</accession>
<dbReference type="InParanoid" id="A0A0D0BA47"/>
<sequence>MTPRGTGGLDARLLDMAALNLLPKEEELVDEPAPKIALERGKLLQEVREVLEGRGDKKAISLVVIGILYSLLFSGEFC</sequence>
<reference evidence="1 2" key="1">
    <citation type="submission" date="2014-04" db="EMBL/GenBank/DDBJ databases">
        <authorList>
            <consortium name="DOE Joint Genome Institute"/>
            <person name="Kuo A."/>
            <person name="Ruytinx J."/>
            <person name="Rineau F."/>
            <person name="Colpaert J."/>
            <person name="Kohler A."/>
            <person name="Nagy L.G."/>
            <person name="Floudas D."/>
            <person name="Copeland A."/>
            <person name="Barry K.W."/>
            <person name="Cichocki N."/>
            <person name="Veneault-Fourrey C."/>
            <person name="LaButti K."/>
            <person name="Lindquist E.A."/>
            <person name="Lipzen A."/>
            <person name="Lundell T."/>
            <person name="Morin E."/>
            <person name="Murat C."/>
            <person name="Sun H."/>
            <person name="Tunlid A."/>
            <person name="Henrissat B."/>
            <person name="Grigoriev I.V."/>
            <person name="Hibbett D.S."/>
            <person name="Martin F."/>
            <person name="Nordberg H.P."/>
            <person name="Cantor M.N."/>
            <person name="Hua S.X."/>
        </authorList>
    </citation>
    <scope>NUCLEOTIDE SEQUENCE [LARGE SCALE GENOMIC DNA]</scope>
    <source>
        <strain evidence="1 2">UH-Slu-Lm8-n1</strain>
    </source>
</reference>
<evidence type="ECO:0000313" key="1">
    <source>
        <dbReference type="EMBL" id="KIK43222.1"/>
    </source>
</evidence>
<gene>
    <name evidence="1" type="ORF">CY34DRAFT_82177</name>
</gene>
<proteinExistence type="predicted"/>
<dbReference type="AlphaFoldDB" id="A0A0D0BA47"/>
<dbReference type="OrthoDB" id="342024at2759"/>
<dbReference type="EMBL" id="KN835218">
    <property type="protein sequence ID" value="KIK43222.1"/>
    <property type="molecule type" value="Genomic_DNA"/>
</dbReference>
<keyword evidence="2" id="KW-1185">Reference proteome</keyword>
<name>A0A0D0BA47_9AGAM</name>
<dbReference type="Proteomes" id="UP000054485">
    <property type="component" value="Unassembled WGS sequence"/>
</dbReference>
<evidence type="ECO:0000313" key="2">
    <source>
        <dbReference type="Proteomes" id="UP000054485"/>
    </source>
</evidence>
<reference evidence="2" key="2">
    <citation type="submission" date="2015-01" db="EMBL/GenBank/DDBJ databases">
        <title>Evolutionary Origins and Diversification of the Mycorrhizal Mutualists.</title>
        <authorList>
            <consortium name="DOE Joint Genome Institute"/>
            <consortium name="Mycorrhizal Genomics Consortium"/>
            <person name="Kohler A."/>
            <person name="Kuo A."/>
            <person name="Nagy L.G."/>
            <person name="Floudas D."/>
            <person name="Copeland A."/>
            <person name="Barry K.W."/>
            <person name="Cichocki N."/>
            <person name="Veneault-Fourrey C."/>
            <person name="LaButti K."/>
            <person name="Lindquist E.A."/>
            <person name="Lipzen A."/>
            <person name="Lundell T."/>
            <person name="Morin E."/>
            <person name="Murat C."/>
            <person name="Riley R."/>
            <person name="Ohm R."/>
            <person name="Sun H."/>
            <person name="Tunlid A."/>
            <person name="Henrissat B."/>
            <person name="Grigoriev I.V."/>
            <person name="Hibbett D.S."/>
            <person name="Martin F."/>
        </authorList>
    </citation>
    <scope>NUCLEOTIDE SEQUENCE [LARGE SCALE GENOMIC DNA]</scope>
    <source>
        <strain evidence="2">UH-Slu-Lm8-n1</strain>
    </source>
</reference>
<organism evidence="1 2">
    <name type="scientific">Suillus luteus UH-Slu-Lm8-n1</name>
    <dbReference type="NCBI Taxonomy" id="930992"/>
    <lineage>
        <taxon>Eukaryota</taxon>
        <taxon>Fungi</taxon>
        <taxon>Dikarya</taxon>
        <taxon>Basidiomycota</taxon>
        <taxon>Agaricomycotina</taxon>
        <taxon>Agaricomycetes</taxon>
        <taxon>Agaricomycetidae</taxon>
        <taxon>Boletales</taxon>
        <taxon>Suillineae</taxon>
        <taxon>Suillaceae</taxon>
        <taxon>Suillus</taxon>
    </lineage>
</organism>
<dbReference type="HOGENOM" id="CLU_2623672_0_0_1"/>